<evidence type="ECO:0000313" key="2">
    <source>
        <dbReference type="EMBL" id="MCH92422.1"/>
    </source>
</evidence>
<dbReference type="GO" id="GO:0004523">
    <property type="term" value="F:RNA-DNA hybrid ribonuclease activity"/>
    <property type="evidence" value="ECO:0007669"/>
    <property type="project" value="InterPro"/>
</dbReference>
<dbReference type="InterPro" id="IPR052929">
    <property type="entry name" value="RNase_H-like_EbsB-rel"/>
</dbReference>
<name>A0A392MYM8_9FABA</name>
<dbReference type="AlphaFoldDB" id="A0A392MYM8"/>
<keyword evidence="3" id="KW-1185">Reference proteome</keyword>
<accession>A0A392MYM8</accession>
<evidence type="ECO:0000259" key="1">
    <source>
        <dbReference type="Pfam" id="PF13456"/>
    </source>
</evidence>
<proteinExistence type="predicted"/>
<dbReference type="PANTHER" id="PTHR47074">
    <property type="entry name" value="BNAC02G40300D PROTEIN"/>
    <property type="match status" value="1"/>
</dbReference>
<dbReference type="EMBL" id="LXQA010022655">
    <property type="protein sequence ID" value="MCH92422.1"/>
    <property type="molecule type" value="Genomic_DNA"/>
</dbReference>
<comment type="caution">
    <text evidence="2">The sequence shown here is derived from an EMBL/GenBank/DDBJ whole genome shotgun (WGS) entry which is preliminary data.</text>
</comment>
<dbReference type="Proteomes" id="UP000265520">
    <property type="component" value="Unassembled WGS sequence"/>
</dbReference>
<feature type="domain" description="RNase H type-1" evidence="1">
    <location>
        <begin position="54"/>
        <end position="117"/>
    </location>
</feature>
<gene>
    <name evidence="2" type="ORF">A2U01_0013361</name>
</gene>
<evidence type="ECO:0000313" key="3">
    <source>
        <dbReference type="Proteomes" id="UP000265520"/>
    </source>
</evidence>
<protein>
    <recommendedName>
        <fullName evidence="1">RNase H type-1 domain-containing protein</fullName>
    </recommendedName>
</protein>
<organism evidence="2 3">
    <name type="scientific">Trifolium medium</name>
    <dbReference type="NCBI Taxonomy" id="97028"/>
    <lineage>
        <taxon>Eukaryota</taxon>
        <taxon>Viridiplantae</taxon>
        <taxon>Streptophyta</taxon>
        <taxon>Embryophyta</taxon>
        <taxon>Tracheophyta</taxon>
        <taxon>Spermatophyta</taxon>
        <taxon>Magnoliopsida</taxon>
        <taxon>eudicotyledons</taxon>
        <taxon>Gunneridae</taxon>
        <taxon>Pentapetalae</taxon>
        <taxon>rosids</taxon>
        <taxon>fabids</taxon>
        <taxon>Fabales</taxon>
        <taxon>Fabaceae</taxon>
        <taxon>Papilionoideae</taxon>
        <taxon>50 kb inversion clade</taxon>
        <taxon>NPAAA clade</taxon>
        <taxon>Hologalegina</taxon>
        <taxon>IRL clade</taxon>
        <taxon>Trifolieae</taxon>
        <taxon>Trifolium</taxon>
    </lineage>
</organism>
<sequence>MDIYPSTNKNNAYANLNEYKLQLQRKLQTTNTNKPTRSNDINWSPPPANALKFNVDAHYNGDGHWGLGWIVRKEDGSCLGATTRTVRARTAMEAEALGLVAMLHSIHQQEERPIIIHYYKYDLLLKVLHQWKRCQM</sequence>
<dbReference type="InterPro" id="IPR002156">
    <property type="entry name" value="RNaseH_domain"/>
</dbReference>
<dbReference type="Pfam" id="PF13456">
    <property type="entry name" value="RVT_3"/>
    <property type="match status" value="1"/>
</dbReference>
<dbReference type="GO" id="GO:0003676">
    <property type="term" value="F:nucleic acid binding"/>
    <property type="evidence" value="ECO:0007669"/>
    <property type="project" value="InterPro"/>
</dbReference>
<reference evidence="2 3" key="1">
    <citation type="journal article" date="2018" name="Front. Plant Sci.">
        <title>Red Clover (Trifolium pratense) and Zigzag Clover (T. medium) - A Picture of Genomic Similarities and Differences.</title>
        <authorList>
            <person name="Dluhosova J."/>
            <person name="Istvanek J."/>
            <person name="Nedelnik J."/>
            <person name="Repkova J."/>
        </authorList>
    </citation>
    <scope>NUCLEOTIDE SEQUENCE [LARGE SCALE GENOMIC DNA]</scope>
    <source>
        <strain evidence="3">cv. 10/8</strain>
        <tissue evidence="2">Leaf</tissue>
    </source>
</reference>
<dbReference type="PANTHER" id="PTHR47074:SF11">
    <property type="entry name" value="REVERSE TRANSCRIPTASE-LIKE PROTEIN"/>
    <property type="match status" value="1"/>
</dbReference>